<name>A0A5C6EEH1_9BACT</name>
<dbReference type="Pfam" id="PF16868">
    <property type="entry name" value="NMT1_3"/>
    <property type="match status" value="1"/>
</dbReference>
<dbReference type="PANTHER" id="PTHR42941">
    <property type="entry name" value="SLL1037 PROTEIN"/>
    <property type="match status" value="1"/>
</dbReference>
<dbReference type="InterPro" id="IPR011852">
    <property type="entry name" value="TRAP_TAXI"/>
</dbReference>
<evidence type="ECO:0000313" key="2">
    <source>
        <dbReference type="EMBL" id="TWU46885.1"/>
    </source>
</evidence>
<dbReference type="PANTHER" id="PTHR42941:SF1">
    <property type="entry name" value="SLL1037 PROTEIN"/>
    <property type="match status" value="1"/>
</dbReference>
<proteinExistence type="predicted"/>
<dbReference type="EMBL" id="SJPX01000006">
    <property type="protein sequence ID" value="TWU46885.1"/>
    <property type="molecule type" value="Genomic_DNA"/>
</dbReference>
<accession>A0A5C6EEH1</accession>
<dbReference type="Gene3D" id="3.40.190.10">
    <property type="entry name" value="Periplasmic binding protein-like II"/>
    <property type="match status" value="2"/>
</dbReference>
<evidence type="ECO:0000256" key="1">
    <source>
        <dbReference type="SAM" id="Phobius"/>
    </source>
</evidence>
<keyword evidence="1" id="KW-1133">Transmembrane helix</keyword>
<dbReference type="SUPFAM" id="SSF53850">
    <property type="entry name" value="Periplasmic binding protein-like II"/>
    <property type="match status" value="1"/>
</dbReference>
<keyword evidence="1" id="KW-0472">Membrane</keyword>
<evidence type="ECO:0000313" key="3">
    <source>
        <dbReference type="Proteomes" id="UP000317977"/>
    </source>
</evidence>
<gene>
    <name evidence="2" type="ORF">Poly59_58590</name>
</gene>
<dbReference type="NCBIfam" id="TIGR02122">
    <property type="entry name" value="TRAP_TAXI"/>
    <property type="match status" value="1"/>
</dbReference>
<reference evidence="2 3" key="1">
    <citation type="submission" date="2019-02" db="EMBL/GenBank/DDBJ databases">
        <title>Deep-cultivation of Planctomycetes and their phenomic and genomic characterization uncovers novel biology.</title>
        <authorList>
            <person name="Wiegand S."/>
            <person name="Jogler M."/>
            <person name="Boedeker C."/>
            <person name="Pinto D."/>
            <person name="Vollmers J."/>
            <person name="Rivas-Marin E."/>
            <person name="Kohn T."/>
            <person name="Peeters S.H."/>
            <person name="Heuer A."/>
            <person name="Rast P."/>
            <person name="Oberbeckmann S."/>
            <person name="Bunk B."/>
            <person name="Jeske O."/>
            <person name="Meyerdierks A."/>
            <person name="Storesund J.E."/>
            <person name="Kallscheuer N."/>
            <person name="Luecker S."/>
            <person name="Lage O.M."/>
            <person name="Pohl T."/>
            <person name="Merkel B.J."/>
            <person name="Hornburger P."/>
            <person name="Mueller R.-W."/>
            <person name="Bruemmer F."/>
            <person name="Labrenz M."/>
            <person name="Spormann A.M."/>
            <person name="Op Den Camp H."/>
            <person name="Overmann J."/>
            <person name="Amann R."/>
            <person name="Jetten M.S.M."/>
            <person name="Mascher T."/>
            <person name="Medema M.H."/>
            <person name="Devos D.P."/>
            <person name="Kaster A.-K."/>
            <person name="Ovreas L."/>
            <person name="Rohde M."/>
            <person name="Galperin M.Y."/>
            <person name="Jogler C."/>
        </authorList>
    </citation>
    <scope>NUCLEOTIDE SEQUENCE [LARGE SCALE GENOMIC DNA]</scope>
    <source>
        <strain evidence="2 3">Poly59</strain>
    </source>
</reference>
<organism evidence="2 3">
    <name type="scientific">Rubripirellula reticaptiva</name>
    <dbReference type="NCBI Taxonomy" id="2528013"/>
    <lineage>
        <taxon>Bacteria</taxon>
        <taxon>Pseudomonadati</taxon>
        <taxon>Planctomycetota</taxon>
        <taxon>Planctomycetia</taxon>
        <taxon>Pirellulales</taxon>
        <taxon>Pirellulaceae</taxon>
        <taxon>Rubripirellula</taxon>
    </lineage>
</organism>
<keyword evidence="3" id="KW-1185">Reference proteome</keyword>
<dbReference type="Proteomes" id="UP000317977">
    <property type="component" value="Unassembled WGS sequence"/>
</dbReference>
<dbReference type="OrthoDB" id="252197at2"/>
<feature type="transmembrane region" description="Helical" evidence="1">
    <location>
        <begin position="6"/>
        <end position="24"/>
    </location>
</feature>
<keyword evidence="1" id="KW-0812">Transmembrane</keyword>
<dbReference type="AlphaFoldDB" id="A0A5C6EEH1"/>
<comment type="caution">
    <text evidence="2">The sequence shown here is derived from an EMBL/GenBank/DDBJ whole genome shotgun (WGS) entry which is preliminary data.</text>
</comment>
<protein>
    <recommendedName>
        <fullName evidence="4">NMT1/THI5 like protein</fullName>
    </recommendedName>
</protein>
<sequence length="432" mass="48055">MNPKIWFAALFLAIPALGLGWWFLRMETKLRVVMSTGSESGVYHQLATELGNAFENHRPSVEWTLQSSAGSAENVARLESGVTDVAIVQNDAIANAAVRSLAMLYTESLHLVCRREAKITCLNDLAKHKTNLGSKDGGTFQLVRELLSFSRIELPADNLDHLGFQDAEIGLESGELDAAFFLVGVGAEVIGRLLSDDRFELVPIHIQVGSDVDSVVSEEAFIDGFRTHYPYATYTDIPLMAYEGKPRRPIAAVGIAAVLACRGDWDDELARDLVQTLFAHKAVLGHQIPLLSGLDETSSRSSLQFPLHQGAESYYRRNEPGFLAENAESIGLLITLALLTFSGLHGVKKWIDQNRKNRVDVYYQRVQELQTNANLSAGNVDQASWYRTLNEIESQACEELISERLDADHSYVILQNMIARCRRELKRIHENA</sequence>
<dbReference type="RefSeq" id="WP_146537319.1">
    <property type="nucleotide sequence ID" value="NZ_SJPX01000006.1"/>
</dbReference>
<evidence type="ECO:0008006" key="4">
    <source>
        <dbReference type="Google" id="ProtNLM"/>
    </source>
</evidence>